<evidence type="ECO:0000313" key="3">
    <source>
        <dbReference type="RefSeq" id="XP_013091244.2"/>
    </source>
</evidence>
<dbReference type="PANTHER" id="PTHR43591">
    <property type="entry name" value="METHYLTRANSFERASE"/>
    <property type="match status" value="1"/>
</dbReference>
<dbReference type="SUPFAM" id="SSF53335">
    <property type="entry name" value="S-adenosyl-L-methionine-dependent methyltransferases"/>
    <property type="match status" value="1"/>
</dbReference>
<dbReference type="Gene3D" id="3.40.50.150">
    <property type="entry name" value="Vaccinia Virus protein VP39"/>
    <property type="match status" value="1"/>
</dbReference>
<dbReference type="Proteomes" id="UP001165740">
    <property type="component" value="Chromosome 1"/>
</dbReference>
<dbReference type="OrthoDB" id="2019266at2759"/>
<dbReference type="RefSeq" id="XP_013091244.2">
    <property type="nucleotide sequence ID" value="XM_013235790.2"/>
</dbReference>
<evidence type="ECO:0000313" key="2">
    <source>
        <dbReference type="Proteomes" id="UP001165740"/>
    </source>
</evidence>
<feature type="domain" description="Methyltransferase type 11" evidence="1">
    <location>
        <begin position="88"/>
        <end position="182"/>
    </location>
</feature>
<dbReference type="CDD" id="cd02440">
    <property type="entry name" value="AdoMet_MTases"/>
    <property type="match status" value="1"/>
</dbReference>
<proteinExistence type="predicted"/>
<gene>
    <name evidence="3" type="primary">LOC106074900</name>
</gene>
<evidence type="ECO:0000259" key="1">
    <source>
        <dbReference type="Pfam" id="PF08241"/>
    </source>
</evidence>
<dbReference type="PANTHER" id="PTHR43591:SF110">
    <property type="entry name" value="RHODANESE DOMAIN-CONTAINING PROTEIN"/>
    <property type="match status" value="1"/>
</dbReference>
<dbReference type="OMA" id="GAWANEY"/>
<dbReference type="GO" id="GO:0008757">
    <property type="term" value="F:S-adenosylmethionine-dependent methyltransferase activity"/>
    <property type="evidence" value="ECO:0007669"/>
    <property type="project" value="InterPro"/>
</dbReference>
<protein>
    <submittedName>
        <fullName evidence="3">Methyltransferase-like protein 27 isoform X1</fullName>
    </submittedName>
</protein>
<dbReference type="AlphaFoldDB" id="A0A9U8EKW7"/>
<dbReference type="InterPro" id="IPR013216">
    <property type="entry name" value="Methyltransf_11"/>
</dbReference>
<reference evidence="3" key="1">
    <citation type="submission" date="2025-08" db="UniProtKB">
        <authorList>
            <consortium name="RefSeq"/>
        </authorList>
    </citation>
    <scope>IDENTIFICATION</scope>
</reference>
<name>A0A9U8EKW7_BIOGL</name>
<organism evidence="2 3">
    <name type="scientific">Biomphalaria glabrata</name>
    <name type="common">Bloodfluke planorb</name>
    <name type="synonym">Freshwater snail</name>
    <dbReference type="NCBI Taxonomy" id="6526"/>
    <lineage>
        <taxon>Eukaryota</taxon>
        <taxon>Metazoa</taxon>
        <taxon>Spiralia</taxon>
        <taxon>Lophotrochozoa</taxon>
        <taxon>Mollusca</taxon>
        <taxon>Gastropoda</taxon>
        <taxon>Heterobranchia</taxon>
        <taxon>Euthyneura</taxon>
        <taxon>Panpulmonata</taxon>
        <taxon>Hygrophila</taxon>
        <taxon>Lymnaeoidea</taxon>
        <taxon>Planorbidae</taxon>
        <taxon>Biomphalaria</taxon>
    </lineage>
</organism>
<dbReference type="GeneID" id="106074900"/>
<sequence>MFSCISQTYKIYQQMTSWPIRSTMTEEANEALKQYIGIGVGAENAIKAYSEHGVKYEQYVKALNYNGPQQTANTAAILLKENYKAKLLDVGAGSGLVAEELSKLGYSNIDAVDASEGLLNVANSKGLYGRIVCQLVGHGQAMPFDDKTYDMVVICGAMGENHIPKAALPDIIRVVKPGGYIVNVFREEALYVPWYEDGLQPYMNKLEEEGLWIEFSRHKFPIFIANKEGLVLVHKVL</sequence>
<dbReference type="InterPro" id="IPR029063">
    <property type="entry name" value="SAM-dependent_MTases_sf"/>
</dbReference>
<dbReference type="KEGG" id="bgt:106074900"/>
<accession>A0A9U8EKW7</accession>
<keyword evidence="2" id="KW-1185">Reference proteome</keyword>
<dbReference type="Pfam" id="PF08241">
    <property type="entry name" value="Methyltransf_11"/>
    <property type="match status" value="1"/>
</dbReference>